<name>A0A392U720_9FABA</name>
<protein>
    <submittedName>
        <fullName evidence="1">Uncharacterized protein</fullName>
    </submittedName>
</protein>
<organism evidence="1 2">
    <name type="scientific">Trifolium medium</name>
    <dbReference type="NCBI Taxonomy" id="97028"/>
    <lineage>
        <taxon>Eukaryota</taxon>
        <taxon>Viridiplantae</taxon>
        <taxon>Streptophyta</taxon>
        <taxon>Embryophyta</taxon>
        <taxon>Tracheophyta</taxon>
        <taxon>Spermatophyta</taxon>
        <taxon>Magnoliopsida</taxon>
        <taxon>eudicotyledons</taxon>
        <taxon>Gunneridae</taxon>
        <taxon>Pentapetalae</taxon>
        <taxon>rosids</taxon>
        <taxon>fabids</taxon>
        <taxon>Fabales</taxon>
        <taxon>Fabaceae</taxon>
        <taxon>Papilionoideae</taxon>
        <taxon>50 kb inversion clade</taxon>
        <taxon>NPAAA clade</taxon>
        <taxon>Hologalegina</taxon>
        <taxon>IRL clade</taxon>
        <taxon>Trifolieae</taxon>
        <taxon>Trifolium</taxon>
    </lineage>
</organism>
<reference evidence="1 2" key="1">
    <citation type="journal article" date="2018" name="Front. Plant Sci.">
        <title>Red Clover (Trifolium pratense) and Zigzag Clover (T. medium) - A Picture of Genomic Similarities and Differences.</title>
        <authorList>
            <person name="Dluhosova J."/>
            <person name="Istvanek J."/>
            <person name="Nedelnik J."/>
            <person name="Repkova J."/>
        </authorList>
    </citation>
    <scope>NUCLEOTIDE SEQUENCE [LARGE SCALE GENOMIC DNA]</scope>
    <source>
        <strain evidence="2">cv. 10/8</strain>
        <tissue evidence="1">Leaf</tissue>
    </source>
</reference>
<dbReference type="Proteomes" id="UP000265520">
    <property type="component" value="Unassembled WGS sequence"/>
</dbReference>
<comment type="caution">
    <text evidence="1">The sequence shown here is derived from an EMBL/GenBank/DDBJ whole genome shotgun (WGS) entry which is preliminary data.</text>
</comment>
<accession>A0A392U720</accession>
<proteinExistence type="predicted"/>
<dbReference type="EMBL" id="LXQA010744743">
    <property type="protein sequence ID" value="MCI68878.1"/>
    <property type="molecule type" value="Genomic_DNA"/>
</dbReference>
<keyword evidence="2" id="KW-1185">Reference proteome</keyword>
<evidence type="ECO:0000313" key="2">
    <source>
        <dbReference type="Proteomes" id="UP000265520"/>
    </source>
</evidence>
<dbReference type="AlphaFoldDB" id="A0A392U720"/>
<sequence>VEHGKTYSERVETVNGVKRMDLRQMRTTRILRGDVVKRKE</sequence>
<evidence type="ECO:0000313" key="1">
    <source>
        <dbReference type="EMBL" id="MCI68878.1"/>
    </source>
</evidence>
<feature type="non-terminal residue" evidence="1">
    <location>
        <position position="1"/>
    </location>
</feature>